<evidence type="ECO:0000313" key="4">
    <source>
        <dbReference type="WBParaSite" id="TASK_0000642701-mRNA-1"/>
    </source>
</evidence>
<protein>
    <submittedName>
        <fullName evidence="2 4">Uncharacterized protein</fullName>
    </submittedName>
</protein>
<name>A0A0R3W7Y5_TAEAS</name>
<dbReference type="AlphaFoldDB" id="A0A0R3W7Y5"/>
<evidence type="ECO:0000256" key="1">
    <source>
        <dbReference type="SAM" id="MobiDB-lite"/>
    </source>
</evidence>
<sequence length="271" mass="30499">MGGRGSKSESECDCCSECAALHEFHPTWVQKPRIRRLHPNANARHQTGCSDYSLFTGSENLLINLEGELNFPSPEGNENDLLIGNNTEIATKVLSLDETVDLPSLTPSSPMGTPKQSSKSLATKVKMRVEKPKFRWIPKTMSQRNVFFQGATPCGDENPYKFHTPRQTPWPKYLRQGLPQQRKSSEFGVISSASITDFTSPCFEDIYKDFLPHECGRCITEQDVLSLFEFERLERECDSACMKKLPPVPKARKTRMMHLTPAEIAAQDSIA</sequence>
<dbReference type="WBParaSite" id="TASK_0000642701-mRNA-1">
    <property type="protein sequence ID" value="TASK_0000642701-mRNA-1"/>
    <property type="gene ID" value="TASK_0000642701"/>
</dbReference>
<evidence type="ECO:0000313" key="3">
    <source>
        <dbReference type="Proteomes" id="UP000282613"/>
    </source>
</evidence>
<dbReference type="EMBL" id="UYRS01018500">
    <property type="protein sequence ID" value="VDK36664.1"/>
    <property type="molecule type" value="Genomic_DNA"/>
</dbReference>
<accession>A0A0R3W7Y5</accession>
<evidence type="ECO:0000313" key="2">
    <source>
        <dbReference type="EMBL" id="VDK36664.1"/>
    </source>
</evidence>
<feature type="compositionally biased region" description="Polar residues" evidence="1">
    <location>
        <begin position="105"/>
        <end position="121"/>
    </location>
</feature>
<reference evidence="2 3" key="2">
    <citation type="submission" date="2018-11" db="EMBL/GenBank/DDBJ databases">
        <authorList>
            <consortium name="Pathogen Informatics"/>
        </authorList>
    </citation>
    <scope>NUCLEOTIDE SEQUENCE [LARGE SCALE GENOMIC DNA]</scope>
</reference>
<dbReference type="OrthoDB" id="6232892at2759"/>
<gene>
    <name evidence="2" type="ORF">TASK_LOCUS6428</name>
</gene>
<keyword evidence="3" id="KW-1185">Reference proteome</keyword>
<reference evidence="4" key="1">
    <citation type="submission" date="2017-02" db="UniProtKB">
        <authorList>
            <consortium name="WormBaseParasite"/>
        </authorList>
    </citation>
    <scope>IDENTIFICATION</scope>
</reference>
<proteinExistence type="predicted"/>
<organism evidence="4">
    <name type="scientific">Taenia asiatica</name>
    <name type="common">Asian tapeworm</name>
    <dbReference type="NCBI Taxonomy" id="60517"/>
    <lineage>
        <taxon>Eukaryota</taxon>
        <taxon>Metazoa</taxon>
        <taxon>Spiralia</taxon>
        <taxon>Lophotrochozoa</taxon>
        <taxon>Platyhelminthes</taxon>
        <taxon>Cestoda</taxon>
        <taxon>Eucestoda</taxon>
        <taxon>Cyclophyllidea</taxon>
        <taxon>Taeniidae</taxon>
        <taxon>Taenia</taxon>
    </lineage>
</organism>
<feature type="region of interest" description="Disordered" evidence="1">
    <location>
        <begin position="103"/>
        <end position="124"/>
    </location>
</feature>
<dbReference type="Proteomes" id="UP000282613">
    <property type="component" value="Unassembled WGS sequence"/>
</dbReference>